<accession>S8F629</accession>
<organism evidence="2 3">
    <name type="scientific">Fomitopsis schrenkii</name>
    <name type="common">Brown rot fungus</name>
    <dbReference type="NCBI Taxonomy" id="2126942"/>
    <lineage>
        <taxon>Eukaryota</taxon>
        <taxon>Fungi</taxon>
        <taxon>Dikarya</taxon>
        <taxon>Basidiomycota</taxon>
        <taxon>Agaricomycotina</taxon>
        <taxon>Agaricomycetes</taxon>
        <taxon>Polyporales</taxon>
        <taxon>Fomitopsis</taxon>
    </lineage>
</organism>
<keyword evidence="3" id="KW-1185">Reference proteome</keyword>
<dbReference type="Proteomes" id="UP000015241">
    <property type="component" value="Unassembled WGS sequence"/>
</dbReference>
<dbReference type="InterPro" id="IPR022742">
    <property type="entry name" value="Hydrolase_4"/>
</dbReference>
<reference evidence="2 3" key="1">
    <citation type="journal article" date="2012" name="Science">
        <title>The Paleozoic origin of enzymatic lignin decomposition reconstructed from 31 fungal genomes.</title>
        <authorList>
            <person name="Floudas D."/>
            <person name="Binder M."/>
            <person name="Riley R."/>
            <person name="Barry K."/>
            <person name="Blanchette R.A."/>
            <person name="Henrissat B."/>
            <person name="Martinez A.T."/>
            <person name="Otillar R."/>
            <person name="Spatafora J.W."/>
            <person name="Yadav J.S."/>
            <person name="Aerts A."/>
            <person name="Benoit I."/>
            <person name="Boyd A."/>
            <person name="Carlson A."/>
            <person name="Copeland A."/>
            <person name="Coutinho P.M."/>
            <person name="de Vries R.P."/>
            <person name="Ferreira P."/>
            <person name="Findley K."/>
            <person name="Foster B."/>
            <person name="Gaskell J."/>
            <person name="Glotzer D."/>
            <person name="Gorecki P."/>
            <person name="Heitman J."/>
            <person name="Hesse C."/>
            <person name="Hori C."/>
            <person name="Igarashi K."/>
            <person name="Jurgens J.A."/>
            <person name="Kallen N."/>
            <person name="Kersten P."/>
            <person name="Kohler A."/>
            <person name="Kuees U."/>
            <person name="Kumar T.K.A."/>
            <person name="Kuo A."/>
            <person name="LaButti K."/>
            <person name="Larrondo L.F."/>
            <person name="Lindquist E."/>
            <person name="Ling A."/>
            <person name="Lombard V."/>
            <person name="Lucas S."/>
            <person name="Lundell T."/>
            <person name="Martin R."/>
            <person name="McLaughlin D.J."/>
            <person name="Morgenstern I."/>
            <person name="Morin E."/>
            <person name="Murat C."/>
            <person name="Nagy L.G."/>
            <person name="Nolan M."/>
            <person name="Ohm R.A."/>
            <person name="Patyshakuliyeva A."/>
            <person name="Rokas A."/>
            <person name="Ruiz-Duenas F.J."/>
            <person name="Sabat G."/>
            <person name="Salamov A."/>
            <person name="Samejima M."/>
            <person name="Schmutz J."/>
            <person name="Slot J.C."/>
            <person name="St John F."/>
            <person name="Stenlid J."/>
            <person name="Sun H."/>
            <person name="Sun S."/>
            <person name="Syed K."/>
            <person name="Tsang A."/>
            <person name="Wiebenga A."/>
            <person name="Young D."/>
            <person name="Pisabarro A."/>
            <person name="Eastwood D.C."/>
            <person name="Martin F."/>
            <person name="Cullen D."/>
            <person name="Grigoriev I.V."/>
            <person name="Hibbett D.S."/>
        </authorList>
    </citation>
    <scope>NUCLEOTIDE SEQUENCE</scope>
    <source>
        <strain evidence="3">FP-58527</strain>
    </source>
</reference>
<protein>
    <recommendedName>
        <fullName evidence="1">Serine aminopeptidase S33 domain-containing protein</fullName>
    </recommendedName>
</protein>
<feature type="domain" description="Serine aminopeptidase S33" evidence="1">
    <location>
        <begin position="115"/>
        <end position="239"/>
    </location>
</feature>
<dbReference type="eggNOG" id="KOG4391">
    <property type="taxonomic scope" value="Eukaryota"/>
</dbReference>
<proteinExistence type="predicted"/>
<dbReference type="GO" id="GO:0016020">
    <property type="term" value="C:membrane"/>
    <property type="evidence" value="ECO:0007669"/>
    <property type="project" value="TreeGrafter"/>
</dbReference>
<dbReference type="Gene3D" id="3.40.50.1820">
    <property type="entry name" value="alpha/beta hydrolase"/>
    <property type="match status" value="1"/>
</dbReference>
<dbReference type="FunCoup" id="S8F629">
    <property type="interactions" value="158"/>
</dbReference>
<dbReference type="InParanoid" id="S8F629"/>
<dbReference type="SUPFAM" id="SSF53474">
    <property type="entry name" value="alpha/beta-Hydrolases"/>
    <property type="match status" value="1"/>
</dbReference>
<dbReference type="OrthoDB" id="10249433at2759"/>
<dbReference type="HOGENOM" id="CLU_029375_2_0_1"/>
<evidence type="ECO:0000259" key="1">
    <source>
        <dbReference type="Pfam" id="PF12146"/>
    </source>
</evidence>
<dbReference type="EMBL" id="KE504179">
    <property type="protein sequence ID" value="EPS97150.1"/>
    <property type="molecule type" value="Genomic_DNA"/>
</dbReference>
<dbReference type="Pfam" id="PF12146">
    <property type="entry name" value="Hydrolase_4"/>
    <property type="match status" value="1"/>
</dbReference>
<evidence type="ECO:0000313" key="2">
    <source>
        <dbReference type="EMBL" id="EPS97150.1"/>
    </source>
</evidence>
<dbReference type="InterPro" id="IPR029058">
    <property type="entry name" value="AB_hydrolase_fold"/>
</dbReference>
<evidence type="ECO:0000313" key="3">
    <source>
        <dbReference type="Proteomes" id="UP000015241"/>
    </source>
</evidence>
<name>S8F629_FOMSC</name>
<gene>
    <name evidence="2" type="ORF">FOMPIDRAFT_1150275</name>
</gene>
<sequence length="329" mass="36208">MSSFLPSIENFVKATAATAAGLGTVGVGLLFFGQNYLIYPSAFPQGSRTEVPTPTDVGLNYEGRELVTPDGVKLRCYLLTQKKDLSLLGGPAIDSPEQSDEEVYSHFPRVQYASTRPVVMMFHGNGGNIGHRLPLAKIFYVKLRCNVFMLSYRGYGLSEGQPSEQGKHIDAQCALDFIRAHPYLSNSPIILYGQSIGGAVAIDLASRNPSALRAIILENTFLSLPRLIPSAMPFLSPFSFLCHQKWDSAAKVPLIPRNIPILMLSGVCDEVVPREHMQGLWEIVQKRTLSGKGSGGYSKFVEFERGTHNDTCVQQGYWSNISNFVDSLR</sequence>
<dbReference type="STRING" id="743788.S8F629"/>
<dbReference type="PANTHER" id="PTHR12277">
    <property type="entry name" value="ALPHA/BETA HYDROLASE DOMAIN-CONTAINING PROTEIN"/>
    <property type="match status" value="1"/>
</dbReference>
<dbReference type="GO" id="GO:0008474">
    <property type="term" value="F:palmitoyl-(protein) hydrolase activity"/>
    <property type="evidence" value="ECO:0007669"/>
    <property type="project" value="TreeGrafter"/>
</dbReference>
<dbReference type="AlphaFoldDB" id="S8F629"/>
<dbReference type="PANTHER" id="PTHR12277:SF81">
    <property type="entry name" value="PROTEIN ABHD13"/>
    <property type="match status" value="1"/>
</dbReference>